<evidence type="ECO:0000313" key="2">
    <source>
        <dbReference type="EMBL" id="KAJ8899900.1"/>
    </source>
</evidence>
<protein>
    <submittedName>
        <fullName evidence="2">Uncharacterized protein</fullName>
    </submittedName>
</protein>
<dbReference type="PANTHER" id="PTHR31390:SF12">
    <property type="entry name" value="PUTATIVE (DUF3527)-RELATED"/>
    <property type="match status" value="1"/>
</dbReference>
<dbReference type="InterPro" id="IPR021916">
    <property type="entry name" value="DUF3527"/>
</dbReference>
<feature type="region of interest" description="Disordered" evidence="1">
    <location>
        <begin position="129"/>
        <end position="161"/>
    </location>
</feature>
<dbReference type="AlphaFoldDB" id="A0AAV8UBU5"/>
<feature type="region of interest" description="Disordered" evidence="1">
    <location>
        <begin position="1"/>
        <end position="52"/>
    </location>
</feature>
<dbReference type="EMBL" id="JAIWQS010000008">
    <property type="protein sequence ID" value="KAJ8899900.1"/>
    <property type="molecule type" value="Genomic_DNA"/>
</dbReference>
<feature type="region of interest" description="Disordered" evidence="1">
    <location>
        <begin position="502"/>
        <end position="540"/>
    </location>
</feature>
<feature type="compositionally biased region" description="Polar residues" evidence="1">
    <location>
        <begin position="129"/>
        <end position="144"/>
    </location>
</feature>
<organism evidence="2 3">
    <name type="scientific">Erythroxylum novogranatense</name>
    <dbReference type="NCBI Taxonomy" id="1862640"/>
    <lineage>
        <taxon>Eukaryota</taxon>
        <taxon>Viridiplantae</taxon>
        <taxon>Streptophyta</taxon>
        <taxon>Embryophyta</taxon>
        <taxon>Tracheophyta</taxon>
        <taxon>Spermatophyta</taxon>
        <taxon>Magnoliopsida</taxon>
        <taxon>eudicotyledons</taxon>
        <taxon>Gunneridae</taxon>
        <taxon>Pentapetalae</taxon>
        <taxon>rosids</taxon>
        <taxon>fabids</taxon>
        <taxon>Malpighiales</taxon>
        <taxon>Erythroxylaceae</taxon>
        <taxon>Erythroxylum</taxon>
    </lineage>
</organism>
<name>A0AAV8UBU5_9ROSI</name>
<accession>A0AAV8UBU5</accession>
<feature type="compositionally biased region" description="Polar residues" evidence="1">
    <location>
        <begin position="36"/>
        <end position="45"/>
    </location>
</feature>
<sequence>MATDLSIQRQSDETDMEPHSLLPTLNRTQEEELLSDASNAGQTRKNAPFNKMPIIPLTGEFSEKNSMEATDENLVETSKIFQERPEQVTKRGRHPSPNRRFSFSLGHMTRSFSLKDNASVPQLSSTYVSVKSGPISNDSSSLSAANKEKNGHQRGRSSTLRRLLDPLLKPIGLLPVPSAETDQSPKESLNPFSLKPPLSSELFQNGKDITSSIRGFLHFSRRNGLPFFRFVVNKKGSIFAAPTKNSASMGRNASSCSYSFYTIDEIPKKSSSWISHGTKEKRCDFLYNVVAQMNVNCSSFSSCRGQNSTNQYVEKEFVLCGAELRKTDQASPGFTSTRELAAAVVRVCGESSRLAIQRNCYEDMTAKGFSPCTPVKECSCNLRMTTTVIFPGGIHGLPSKGVPSPLIQRWKSGGSCDCGGWDVGCKLHVLCSENRHCHIPKESEAQQDKPIFSLTPIHNGVHLVEFDSSISSLQAFFICVTIISYQKPCDLADEYTLSEDEGLCEPKGESEGPKNTNVIVPNKAPVSYTPSPPLSPVGRV</sequence>
<dbReference type="PANTHER" id="PTHR31390">
    <property type="entry name" value="EXPRESSED PROTEIN"/>
    <property type="match status" value="1"/>
</dbReference>
<evidence type="ECO:0000313" key="3">
    <source>
        <dbReference type="Proteomes" id="UP001159364"/>
    </source>
</evidence>
<keyword evidence="3" id="KW-1185">Reference proteome</keyword>
<gene>
    <name evidence="2" type="ORF">K2173_019603</name>
</gene>
<proteinExistence type="predicted"/>
<evidence type="ECO:0000256" key="1">
    <source>
        <dbReference type="SAM" id="MobiDB-lite"/>
    </source>
</evidence>
<comment type="caution">
    <text evidence="2">The sequence shown here is derived from an EMBL/GenBank/DDBJ whole genome shotgun (WGS) entry which is preliminary data.</text>
</comment>
<dbReference type="Proteomes" id="UP001159364">
    <property type="component" value="Linkage Group LG08"/>
</dbReference>
<dbReference type="Pfam" id="PF12043">
    <property type="entry name" value="DUF3527"/>
    <property type="match status" value="2"/>
</dbReference>
<reference evidence="2 3" key="1">
    <citation type="submission" date="2021-09" db="EMBL/GenBank/DDBJ databases">
        <title>Genomic insights and catalytic innovation underlie evolution of tropane alkaloids biosynthesis.</title>
        <authorList>
            <person name="Wang Y.-J."/>
            <person name="Tian T."/>
            <person name="Huang J.-P."/>
            <person name="Huang S.-X."/>
        </authorList>
    </citation>
    <scope>NUCLEOTIDE SEQUENCE [LARGE SCALE GENOMIC DNA]</scope>
    <source>
        <strain evidence="2">KIB-2018</strain>
        <tissue evidence="2">Leaf</tissue>
    </source>
</reference>
<feature type="compositionally biased region" description="Pro residues" evidence="1">
    <location>
        <begin position="530"/>
        <end position="540"/>
    </location>
</feature>